<protein>
    <submittedName>
        <fullName evidence="1">Uncharacterized protein</fullName>
    </submittedName>
</protein>
<gene>
    <name evidence="1" type="ORF">BOKJ2_LOCUS9880</name>
</gene>
<proteinExistence type="predicted"/>
<sequence length="362" mass="42664">MQIIPIHTALSRSNTNLVKGPTVLNKTCLYYYAFYITVLNQTRYRRFHPQAVKTSKDVYRLLLTSQRVLKSCFTPESEPFSCIICDERVLFHGEEVTIYTTSQTQVMVVVKALIPAQPSLEVNILSSLKQKCLQRYLVKMVYRAKKLNVKLCVDRNNVCRVVRQVLTDLNMQLTYAGDDEKNQYKFYGTSVQNPALERPTIHWGQQLWRGKKFYLFDHVYHAFFRPPGCAVQEGYLAELFDHAFDEMYLHCINFLTLYQYLSLSPNAKETEFYCDVKFMDMFDDSTFEYYRTILVDFARVENSGRDTEFINDLRGLSQHRNFDISNTRWTYGTEDDIIQLTVFCNFDDIVLQRLRQPIMFEE</sequence>
<organism evidence="1 2">
    <name type="scientific">Bursaphelenchus okinawaensis</name>
    <dbReference type="NCBI Taxonomy" id="465554"/>
    <lineage>
        <taxon>Eukaryota</taxon>
        <taxon>Metazoa</taxon>
        <taxon>Ecdysozoa</taxon>
        <taxon>Nematoda</taxon>
        <taxon>Chromadorea</taxon>
        <taxon>Rhabditida</taxon>
        <taxon>Tylenchina</taxon>
        <taxon>Tylenchomorpha</taxon>
        <taxon>Aphelenchoidea</taxon>
        <taxon>Aphelenchoididae</taxon>
        <taxon>Bursaphelenchus</taxon>
    </lineage>
</organism>
<name>A0A811L6Z6_9BILA</name>
<evidence type="ECO:0000313" key="1">
    <source>
        <dbReference type="EMBL" id="CAD5222911.1"/>
    </source>
</evidence>
<dbReference type="AlphaFoldDB" id="A0A811L6Z6"/>
<dbReference type="Proteomes" id="UP000783686">
    <property type="component" value="Unassembled WGS sequence"/>
</dbReference>
<reference evidence="1" key="1">
    <citation type="submission" date="2020-09" db="EMBL/GenBank/DDBJ databases">
        <authorList>
            <person name="Kikuchi T."/>
        </authorList>
    </citation>
    <scope>NUCLEOTIDE SEQUENCE</scope>
    <source>
        <strain evidence="1">SH1</strain>
    </source>
</reference>
<comment type="caution">
    <text evidence="1">The sequence shown here is derived from an EMBL/GenBank/DDBJ whole genome shotgun (WGS) entry which is preliminary data.</text>
</comment>
<evidence type="ECO:0000313" key="2">
    <source>
        <dbReference type="Proteomes" id="UP000614601"/>
    </source>
</evidence>
<accession>A0A811L6Z6</accession>
<dbReference type="Proteomes" id="UP000614601">
    <property type="component" value="Unassembled WGS sequence"/>
</dbReference>
<keyword evidence="2" id="KW-1185">Reference proteome</keyword>
<dbReference type="EMBL" id="CAJFDH010000005">
    <property type="protein sequence ID" value="CAD5222911.1"/>
    <property type="molecule type" value="Genomic_DNA"/>
</dbReference>
<dbReference type="EMBL" id="CAJFCW020000005">
    <property type="protein sequence ID" value="CAG9116996.1"/>
    <property type="molecule type" value="Genomic_DNA"/>
</dbReference>